<gene>
    <name evidence="2" type="ORF">pEaSNUABM2_00176</name>
</gene>
<feature type="compositionally biased region" description="Low complexity" evidence="1">
    <location>
        <begin position="171"/>
        <end position="189"/>
    </location>
</feature>
<organism evidence="2 3">
    <name type="scientific">Erwinia phage pEa_SNUABM_2</name>
    <dbReference type="NCBI Taxonomy" id="2869547"/>
    <lineage>
        <taxon>Viruses</taxon>
        <taxon>Duplodnaviria</taxon>
        <taxon>Heunggongvirae</taxon>
        <taxon>Uroviricota</taxon>
        <taxon>Caudoviricetes</taxon>
        <taxon>Alexandravirus</taxon>
        <taxon>Alexandravirus SNUABM2</taxon>
    </lineage>
</organism>
<evidence type="ECO:0000256" key="1">
    <source>
        <dbReference type="SAM" id="MobiDB-lite"/>
    </source>
</evidence>
<dbReference type="EMBL" id="MZ443786">
    <property type="protein sequence ID" value="QZE59420.1"/>
    <property type="molecule type" value="Genomic_DNA"/>
</dbReference>
<evidence type="ECO:0000313" key="3">
    <source>
        <dbReference type="Proteomes" id="UP000827974"/>
    </source>
</evidence>
<reference evidence="2 3" key="1">
    <citation type="submission" date="2021-06" db="EMBL/GenBank/DDBJ databases">
        <title>Complete genome sequence of Erwinia phage pEa_SNUABM_2.</title>
        <authorList>
            <person name="Kim S.G."/>
            <person name="Park S.C."/>
        </authorList>
    </citation>
    <scope>NUCLEOTIDE SEQUENCE [LARGE SCALE GENOMIC DNA]</scope>
</reference>
<protein>
    <submittedName>
        <fullName evidence="2">Uncharacterized protein</fullName>
    </submittedName>
</protein>
<evidence type="ECO:0000313" key="2">
    <source>
        <dbReference type="EMBL" id="QZE59420.1"/>
    </source>
</evidence>
<proteinExistence type="predicted"/>
<keyword evidence="3" id="KW-1185">Reference proteome</keyword>
<feature type="compositionally biased region" description="Polar residues" evidence="1">
    <location>
        <begin position="133"/>
        <end position="144"/>
    </location>
</feature>
<feature type="region of interest" description="Disordered" evidence="1">
    <location>
        <begin position="133"/>
        <end position="189"/>
    </location>
</feature>
<sequence>MLNKFYQKLQLIMTIMGIYDGLCDGVWGPKCIEAKRKWEMMDEFEPATPSNGLPFNGRGKLPAGMNYMHKGLDILWDKWDQARADEILKTKGQLVTVDLIHENAVGEVAKARVVASQEPVAVVSTVPQQPLTSNVLNTQTQSPAPVQDATPVLDEEEDDVETDGETEDTKQPQQNNQQGKQNSNWTKKR</sequence>
<accession>A0AAE7XPI2</accession>
<name>A0AAE7XPI2_9CAUD</name>
<dbReference type="Proteomes" id="UP000827974">
    <property type="component" value="Segment"/>
</dbReference>
<feature type="compositionally biased region" description="Acidic residues" evidence="1">
    <location>
        <begin position="153"/>
        <end position="166"/>
    </location>
</feature>